<sequence>MNKEVYGVATYKSTHHTIQAEGVFKEKGINFRTIPTPREITVSCGLAIIFPIDDLPKVEEIIDSNEINIDSIYKYTKNGSNNKAEKLR</sequence>
<dbReference type="AlphaFoldDB" id="A0A1M4Y4R9"/>
<organism evidence="2 3">
    <name type="scientific">Tissierella praeacuta DSM 18095</name>
    <dbReference type="NCBI Taxonomy" id="1123404"/>
    <lineage>
        <taxon>Bacteria</taxon>
        <taxon>Bacillati</taxon>
        <taxon>Bacillota</taxon>
        <taxon>Tissierellia</taxon>
        <taxon>Tissierellales</taxon>
        <taxon>Tissierellaceae</taxon>
        <taxon>Tissierella</taxon>
    </lineage>
</organism>
<gene>
    <name evidence="2" type="ORF">SAMN02745784_02516</name>
</gene>
<keyword evidence="3" id="KW-1185">Reference proteome</keyword>
<dbReference type="EMBL" id="FQTY01000015">
    <property type="protein sequence ID" value="SHF00817.1"/>
    <property type="molecule type" value="Genomic_DNA"/>
</dbReference>
<evidence type="ECO:0000313" key="3">
    <source>
        <dbReference type="Proteomes" id="UP000184114"/>
    </source>
</evidence>
<accession>A0A1M4Y4R9</accession>
<dbReference type="Proteomes" id="UP000184114">
    <property type="component" value="Unassembled WGS sequence"/>
</dbReference>
<protein>
    <recommendedName>
        <fullName evidence="1">Putative Se/S carrier protein-like domain-containing protein</fullName>
    </recommendedName>
</protein>
<reference evidence="3" key="1">
    <citation type="submission" date="2016-11" db="EMBL/GenBank/DDBJ databases">
        <authorList>
            <person name="Varghese N."/>
            <person name="Submissions S."/>
        </authorList>
    </citation>
    <scope>NUCLEOTIDE SEQUENCE [LARGE SCALE GENOMIC DNA]</scope>
    <source>
        <strain evidence="3">DSM 18095</strain>
    </source>
</reference>
<dbReference type="Pfam" id="PF11823">
    <property type="entry name" value="Se_S_carrier"/>
    <property type="match status" value="1"/>
</dbReference>
<dbReference type="InterPro" id="IPR021778">
    <property type="entry name" value="Se/S_carrier-like"/>
</dbReference>
<dbReference type="RefSeq" id="WP_072976793.1">
    <property type="nucleotide sequence ID" value="NZ_FQTY01000015.1"/>
</dbReference>
<evidence type="ECO:0000313" key="2">
    <source>
        <dbReference type="EMBL" id="SHF00817.1"/>
    </source>
</evidence>
<dbReference type="STRING" id="1123404.SAMN02745784_02516"/>
<evidence type="ECO:0000259" key="1">
    <source>
        <dbReference type="Pfam" id="PF11823"/>
    </source>
</evidence>
<dbReference type="GeneID" id="90993607"/>
<proteinExistence type="predicted"/>
<name>A0A1M4Y4R9_9FIRM</name>
<feature type="domain" description="Putative Se/S carrier protein-like" evidence="1">
    <location>
        <begin position="6"/>
        <end position="74"/>
    </location>
</feature>